<dbReference type="InterPro" id="IPR006097">
    <property type="entry name" value="Glu/Leu/Phe/Val/Trp_DH_dimer"/>
</dbReference>
<name>A0A0F9JT70_9ZZZZ</name>
<accession>A0A0F9JT70</accession>
<reference evidence="4" key="1">
    <citation type="journal article" date="2015" name="Nature">
        <title>Complex archaea that bridge the gap between prokaryotes and eukaryotes.</title>
        <authorList>
            <person name="Spang A."/>
            <person name="Saw J.H."/>
            <person name="Jorgensen S.L."/>
            <person name="Zaremba-Niedzwiedzka K."/>
            <person name="Martijn J."/>
            <person name="Lind A.E."/>
            <person name="van Eijk R."/>
            <person name="Schleper C."/>
            <person name="Guy L."/>
            <person name="Ettema T.J."/>
        </authorList>
    </citation>
    <scope>NUCLEOTIDE SEQUENCE</scope>
</reference>
<dbReference type="PANTHER" id="PTHR11606:SF13">
    <property type="entry name" value="GLUTAMATE DEHYDROGENASE 1, MITOCHONDRIAL"/>
    <property type="match status" value="1"/>
</dbReference>
<feature type="domain" description="Glutamate/phenylalanine/leucine/valine/L-tryptophan dehydrogenase C-terminal" evidence="3">
    <location>
        <begin position="66"/>
        <end position="296"/>
    </location>
</feature>
<keyword evidence="2" id="KW-0560">Oxidoreductase</keyword>
<dbReference type="Pfam" id="PF02812">
    <property type="entry name" value="ELFV_dehydrog_N"/>
    <property type="match status" value="1"/>
</dbReference>
<dbReference type="PANTHER" id="PTHR11606">
    <property type="entry name" value="GLUTAMATE DEHYDROGENASE"/>
    <property type="match status" value="1"/>
</dbReference>
<dbReference type="InterPro" id="IPR046346">
    <property type="entry name" value="Aminoacid_DH-like_N_sf"/>
</dbReference>
<dbReference type="GO" id="GO:0004352">
    <property type="term" value="F:glutamate dehydrogenase (NAD+) activity"/>
    <property type="evidence" value="ECO:0007669"/>
    <property type="project" value="TreeGrafter"/>
</dbReference>
<evidence type="ECO:0000256" key="2">
    <source>
        <dbReference type="ARBA" id="ARBA00023002"/>
    </source>
</evidence>
<dbReference type="Pfam" id="PF00208">
    <property type="entry name" value="ELFV_dehydrog"/>
    <property type="match status" value="1"/>
</dbReference>
<protein>
    <recommendedName>
        <fullName evidence="3">Glutamate/phenylalanine/leucine/valine/L-tryptophan dehydrogenase C-terminal domain-containing protein</fullName>
    </recommendedName>
</protein>
<evidence type="ECO:0000313" key="4">
    <source>
        <dbReference type="EMBL" id="KKM73019.1"/>
    </source>
</evidence>
<organism evidence="4">
    <name type="scientific">marine sediment metagenome</name>
    <dbReference type="NCBI Taxonomy" id="412755"/>
    <lineage>
        <taxon>unclassified sequences</taxon>
        <taxon>metagenomes</taxon>
        <taxon>ecological metagenomes</taxon>
    </lineage>
</organism>
<dbReference type="PRINTS" id="PR00082">
    <property type="entry name" value="GLFDHDRGNASE"/>
</dbReference>
<evidence type="ECO:0000256" key="1">
    <source>
        <dbReference type="ARBA" id="ARBA00006382"/>
    </source>
</evidence>
<dbReference type="InterPro" id="IPR006095">
    <property type="entry name" value="Glu/Leu/Phe/Val/Trp_DH"/>
</dbReference>
<comment type="similarity">
    <text evidence="1">Belongs to the Glu/Leu/Phe/Val dehydrogenases family.</text>
</comment>
<dbReference type="InterPro" id="IPR036291">
    <property type="entry name" value="NAD(P)-bd_dom_sf"/>
</dbReference>
<dbReference type="InterPro" id="IPR033922">
    <property type="entry name" value="NAD_bind_Glu_DH"/>
</dbReference>
<gene>
    <name evidence="4" type="ORF">LCGC14_1414680</name>
</gene>
<dbReference type="EMBL" id="LAZR01009371">
    <property type="protein sequence ID" value="KKM73019.1"/>
    <property type="molecule type" value="Genomic_DNA"/>
</dbReference>
<proteinExistence type="inferred from homology"/>
<dbReference type="CDD" id="cd01076">
    <property type="entry name" value="NAD_bind_1_Glu_DH"/>
    <property type="match status" value="1"/>
</dbReference>
<evidence type="ECO:0000259" key="3">
    <source>
        <dbReference type="SMART" id="SM00839"/>
    </source>
</evidence>
<dbReference type="SUPFAM" id="SSF51735">
    <property type="entry name" value="NAD(P)-binding Rossmann-fold domains"/>
    <property type="match status" value="1"/>
</dbReference>
<dbReference type="SUPFAM" id="SSF53223">
    <property type="entry name" value="Aminoacid dehydrogenase-like, N-terminal domain"/>
    <property type="match status" value="1"/>
</dbReference>
<dbReference type="Gene3D" id="3.40.50.10860">
    <property type="entry name" value="Leucine Dehydrogenase, chain A, domain 1"/>
    <property type="match status" value="1"/>
</dbReference>
<dbReference type="AlphaFoldDB" id="A0A0F9JT70"/>
<sequence length="299" mass="32849">MKELERLTRRYISEIISFIGPEKDIPAPDVNTNPQVMAWIMDTYSMDVGYSVPGVVTGKPISIGGSLGREAATARGVMFTLMNAAKKLKFDFSIQRVAIQGYGNAGWNLAHLLSEQGCQIIAVSDSKGGIYNSKGLDAVKVFQHKKETGSVIDFSSSDNLSKGDLLTIDCDILVPAALENQIDEDNADKIKAKLIAEAANGPTTPEADKILEGKDVFVIPDILANAGGVTVSYFEWVQGLQAYFWTEREVNLKLRDIIQKAFDNVYHIKEERKVTMRKAAYILAVGRVAEATRVRGLYP</sequence>
<dbReference type="InterPro" id="IPR006096">
    <property type="entry name" value="Glu/Leu/Phe/Val/Trp_DH_C"/>
</dbReference>
<dbReference type="GO" id="GO:0006538">
    <property type="term" value="P:L-glutamate catabolic process"/>
    <property type="evidence" value="ECO:0007669"/>
    <property type="project" value="TreeGrafter"/>
</dbReference>
<dbReference type="SMART" id="SM00839">
    <property type="entry name" value="ELFV_dehydrog"/>
    <property type="match status" value="1"/>
</dbReference>
<dbReference type="Gene3D" id="3.40.50.720">
    <property type="entry name" value="NAD(P)-binding Rossmann-like Domain"/>
    <property type="match status" value="1"/>
</dbReference>
<comment type="caution">
    <text evidence="4">The sequence shown here is derived from an EMBL/GenBank/DDBJ whole genome shotgun (WGS) entry which is preliminary data.</text>
</comment>